<evidence type="ECO:0000313" key="2">
    <source>
        <dbReference type="Proteomes" id="UP001190466"/>
    </source>
</evidence>
<dbReference type="RefSeq" id="WP_316516807.1">
    <property type="nucleotide sequence ID" value="NZ_OY726395.1"/>
</dbReference>
<dbReference type="Proteomes" id="UP001190466">
    <property type="component" value="Chromosome"/>
</dbReference>
<protein>
    <submittedName>
        <fullName evidence="1">Uncharacterized protein</fullName>
    </submittedName>
</protein>
<organism evidence="1 2">
    <name type="scientific">[Mycobacterium] wendilense</name>
    <dbReference type="NCBI Taxonomy" id="3064284"/>
    <lineage>
        <taxon>Bacteria</taxon>
        <taxon>Bacillati</taxon>
        <taxon>Actinomycetota</taxon>
        <taxon>Actinomycetes</taxon>
        <taxon>Mycobacteriales</taxon>
        <taxon>Mycobacteriaceae</taxon>
        <taxon>Mycolicibacter</taxon>
    </lineage>
</organism>
<dbReference type="EMBL" id="OY726395">
    <property type="protein sequence ID" value="CAJ1582887.1"/>
    <property type="molecule type" value="Genomic_DNA"/>
</dbReference>
<sequence>MTQLGDGAVRVAVSEGKIAGIRFTDAMVFELDGLLAIIVFGAVPGPKSTPHLGVVRRAISPIGRSAGAFAPAFRIDRETFAAGVRPNQIWRVTRERQNRLLNNSFQESTFRVQSRRIWRHSQ</sequence>
<proteinExistence type="predicted"/>
<name>A0ABM9MDX4_9MYCO</name>
<reference evidence="1 2" key="1">
    <citation type="submission" date="2023-08" db="EMBL/GenBank/DDBJ databases">
        <authorList>
            <person name="Folkvardsen B D."/>
            <person name="Norman A."/>
        </authorList>
    </citation>
    <scope>NUCLEOTIDE SEQUENCE [LARGE SCALE GENOMIC DNA]</scope>
    <source>
        <strain evidence="1 2">Mu0050</strain>
    </source>
</reference>
<gene>
    <name evidence="1" type="ORF">MU0050_002329</name>
</gene>
<evidence type="ECO:0000313" key="1">
    <source>
        <dbReference type="EMBL" id="CAJ1582887.1"/>
    </source>
</evidence>
<accession>A0ABM9MDX4</accession>
<keyword evidence="2" id="KW-1185">Reference proteome</keyword>